<dbReference type="RefSeq" id="WP_057898290.1">
    <property type="nucleotide sequence ID" value="NZ_JARLVX010000041.1"/>
</dbReference>
<keyword evidence="1" id="KW-0812">Transmembrane</keyword>
<keyword evidence="1" id="KW-0472">Membrane</keyword>
<reference evidence="2 3" key="1">
    <citation type="submission" date="2016-10" db="EMBL/GenBank/DDBJ databases">
        <authorList>
            <person name="de Groot N.N."/>
        </authorList>
    </citation>
    <scope>NUCLEOTIDE SEQUENCE [LARGE SCALE GENOMIC DNA]</scope>
    <source>
        <strain evidence="2 3">L 420-91</strain>
    </source>
</reference>
<accession>A0A1G7W7M0</accession>
<protein>
    <submittedName>
        <fullName evidence="2">Cytochrome oxidase maturation protein cbb3-type</fullName>
    </submittedName>
</protein>
<organism evidence="2 3">
    <name type="scientific">Aneurinibacillus thermoaerophilus</name>
    <dbReference type="NCBI Taxonomy" id="143495"/>
    <lineage>
        <taxon>Bacteria</taxon>
        <taxon>Bacillati</taxon>
        <taxon>Bacillota</taxon>
        <taxon>Bacilli</taxon>
        <taxon>Bacillales</taxon>
        <taxon>Paenibacillaceae</taxon>
        <taxon>Aneurinibacillus group</taxon>
        <taxon>Aneurinibacillus</taxon>
    </lineage>
</organism>
<dbReference type="InterPro" id="IPR004714">
    <property type="entry name" value="Cyt_oxidase_maturation_cbb3"/>
</dbReference>
<dbReference type="Pfam" id="PF03597">
    <property type="entry name" value="FixS"/>
    <property type="match status" value="1"/>
</dbReference>
<gene>
    <name evidence="2" type="ORF">SAMN04489735_100143</name>
</gene>
<feature type="transmembrane region" description="Helical" evidence="1">
    <location>
        <begin position="7"/>
        <end position="30"/>
    </location>
</feature>
<dbReference type="AlphaFoldDB" id="A0A1G7W7M0"/>
<evidence type="ECO:0000313" key="2">
    <source>
        <dbReference type="EMBL" id="SDG67789.1"/>
    </source>
</evidence>
<proteinExistence type="predicted"/>
<dbReference type="Proteomes" id="UP000198956">
    <property type="component" value="Unassembled WGS sequence"/>
</dbReference>
<name>A0A1G7W7M0_ANETH</name>
<evidence type="ECO:0000313" key="3">
    <source>
        <dbReference type="Proteomes" id="UP000198956"/>
    </source>
</evidence>
<sequence>MLLGMSIGTWILLITMVCFSGSALLIWYAAKTSGQFDDVEGVKYRMLEEESAVDAPIDAKR</sequence>
<dbReference type="EMBL" id="FNDE01000001">
    <property type="protein sequence ID" value="SDG67789.1"/>
    <property type="molecule type" value="Genomic_DNA"/>
</dbReference>
<evidence type="ECO:0000256" key="1">
    <source>
        <dbReference type="SAM" id="Phobius"/>
    </source>
</evidence>
<keyword evidence="1" id="KW-1133">Transmembrane helix</keyword>